<comment type="function">
    <text evidence="1">Required for nicotinamide riboside transport across the inner membrane.</text>
</comment>
<feature type="transmembrane region" description="Helical" evidence="10">
    <location>
        <begin position="64"/>
        <end position="81"/>
    </location>
</feature>
<evidence type="ECO:0000256" key="7">
    <source>
        <dbReference type="ARBA" id="ARBA00022692"/>
    </source>
</evidence>
<evidence type="ECO:0000256" key="4">
    <source>
        <dbReference type="ARBA" id="ARBA00017522"/>
    </source>
</evidence>
<keyword evidence="9 10" id="KW-0472">Membrane</keyword>
<keyword evidence="8 10" id="KW-1133">Transmembrane helix</keyword>
<evidence type="ECO:0000313" key="11">
    <source>
        <dbReference type="EMBL" id="KYG84575.1"/>
    </source>
</evidence>
<dbReference type="Pfam" id="PF04973">
    <property type="entry name" value="NMN_transporter"/>
    <property type="match status" value="1"/>
</dbReference>
<gene>
    <name evidence="11" type="ORF">AWW67_05560</name>
</gene>
<feature type="transmembrane region" description="Helical" evidence="10">
    <location>
        <begin position="125"/>
        <end position="146"/>
    </location>
</feature>
<dbReference type="AlphaFoldDB" id="A0A150Y154"/>
<keyword evidence="6" id="KW-1003">Cell membrane</keyword>
<reference evidence="11 12" key="1">
    <citation type="submission" date="2016-01" db="EMBL/GenBank/DDBJ databases">
        <title>Genome sequencing of Roseivirga seohaensis SW-152.</title>
        <authorList>
            <person name="Selvaratnam C."/>
            <person name="Thevarajoo S."/>
            <person name="Goh K.M."/>
            <person name="Ee R."/>
            <person name="Chan K.-G."/>
            <person name="Chong C.S."/>
        </authorList>
    </citation>
    <scope>NUCLEOTIDE SEQUENCE [LARGE SCALE GENOMIC DNA]</scope>
    <source>
        <strain evidence="11 12">SW-152</strain>
    </source>
</reference>
<comment type="caution">
    <text evidence="11">The sequence shown here is derived from an EMBL/GenBank/DDBJ whole genome shotgun (WGS) entry which is preliminary data.</text>
</comment>
<dbReference type="GO" id="GO:0034257">
    <property type="term" value="F:nicotinamide riboside transmembrane transporter activity"/>
    <property type="evidence" value="ECO:0007669"/>
    <property type="project" value="InterPro"/>
</dbReference>
<feature type="transmembrane region" description="Helical" evidence="10">
    <location>
        <begin position="87"/>
        <end position="104"/>
    </location>
</feature>
<evidence type="ECO:0000256" key="1">
    <source>
        <dbReference type="ARBA" id="ARBA00002672"/>
    </source>
</evidence>
<name>A0A150Y154_9BACT</name>
<feature type="transmembrane region" description="Helical" evidence="10">
    <location>
        <begin position="38"/>
        <end position="57"/>
    </location>
</feature>
<keyword evidence="5" id="KW-0813">Transport</keyword>
<dbReference type="InterPro" id="IPR006419">
    <property type="entry name" value="NMN_transpt_PnuC"/>
</dbReference>
<evidence type="ECO:0000256" key="9">
    <source>
        <dbReference type="ARBA" id="ARBA00023136"/>
    </source>
</evidence>
<feature type="transmembrane region" description="Helical" evidence="10">
    <location>
        <begin position="206"/>
        <end position="224"/>
    </location>
</feature>
<proteinExistence type="inferred from homology"/>
<comment type="similarity">
    <text evidence="3">Belongs to the nicotinamide ribonucleoside (NR) uptake permease (TC 4.B.1) family.</text>
</comment>
<evidence type="ECO:0000313" key="12">
    <source>
        <dbReference type="Proteomes" id="UP000075663"/>
    </source>
</evidence>
<protein>
    <recommendedName>
        <fullName evidence="4">Nicotinamide riboside transporter PnuC</fullName>
    </recommendedName>
</protein>
<dbReference type="RefSeq" id="WP_082794010.1">
    <property type="nucleotide sequence ID" value="NZ_LRPB01000023.1"/>
</dbReference>
<evidence type="ECO:0000256" key="6">
    <source>
        <dbReference type="ARBA" id="ARBA00022475"/>
    </source>
</evidence>
<dbReference type="Proteomes" id="UP000075663">
    <property type="component" value="Unassembled WGS sequence"/>
</dbReference>
<evidence type="ECO:0000256" key="2">
    <source>
        <dbReference type="ARBA" id="ARBA00004651"/>
    </source>
</evidence>
<organism evidence="11 12">
    <name type="scientific">Roseivirga seohaensis</name>
    <dbReference type="NCBI Taxonomy" id="1914963"/>
    <lineage>
        <taxon>Bacteria</taxon>
        <taxon>Pseudomonadati</taxon>
        <taxon>Bacteroidota</taxon>
        <taxon>Cytophagia</taxon>
        <taxon>Cytophagales</taxon>
        <taxon>Roseivirgaceae</taxon>
        <taxon>Roseivirga</taxon>
    </lineage>
</organism>
<dbReference type="PANTHER" id="PTHR36122">
    <property type="entry name" value="NICOTINAMIDE RIBOSIDE TRANSPORTER PNUC"/>
    <property type="match status" value="1"/>
</dbReference>
<dbReference type="STRING" id="1914963.AWW67_05560"/>
<sequence>MISILFKINKRNIPQNYIFGDMQLNDIWQDIISYAQGISVWELSGLIFGILAVLFLIKESVWTWPAGVAYVLVSFFVFWEARLYGDFILHIFFLVLNIYGWYYWTKGKKGDQPNVLISHTSAKRGVFLIAITFVGIFLFAQFLINIPNYFEGMEPAALPYWDSTTSILSVTGMWLTARKKIDNWYYWFAVDVLATCIYFYKELYFYSFLYFLYIGMAIAGYLAWKKTMMNQSYN</sequence>
<evidence type="ECO:0000256" key="5">
    <source>
        <dbReference type="ARBA" id="ARBA00022448"/>
    </source>
</evidence>
<dbReference type="GO" id="GO:0005886">
    <property type="term" value="C:plasma membrane"/>
    <property type="evidence" value="ECO:0007669"/>
    <property type="project" value="UniProtKB-SubCell"/>
</dbReference>
<accession>A0A150Y154</accession>
<evidence type="ECO:0000256" key="10">
    <source>
        <dbReference type="SAM" id="Phobius"/>
    </source>
</evidence>
<dbReference type="EMBL" id="LRPB01000023">
    <property type="protein sequence ID" value="KYG84575.1"/>
    <property type="molecule type" value="Genomic_DNA"/>
</dbReference>
<dbReference type="NCBIfam" id="TIGR01528">
    <property type="entry name" value="NMN_trans_PnuC"/>
    <property type="match status" value="1"/>
</dbReference>
<evidence type="ECO:0000256" key="8">
    <source>
        <dbReference type="ARBA" id="ARBA00022989"/>
    </source>
</evidence>
<evidence type="ECO:0000256" key="3">
    <source>
        <dbReference type="ARBA" id="ARBA00006669"/>
    </source>
</evidence>
<feature type="transmembrane region" description="Helical" evidence="10">
    <location>
        <begin position="184"/>
        <end position="200"/>
    </location>
</feature>
<keyword evidence="7 10" id="KW-0812">Transmembrane</keyword>
<dbReference type="PANTHER" id="PTHR36122:SF2">
    <property type="entry name" value="NICOTINAMIDE RIBOSIDE TRANSPORTER PNUC"/>
    <property type="match status" value="1"/>
</dbReference>
<comment type="subcellular location">
    <subcellularLocation>
        <location evidence="2">Cell membrane</location>
        <topology evidence="2">Multi-pass membrane protein</topology>
    </subcellularLocation>
</comment>